<evidence type="ECO:0000256" key="3">
    <source>
        <dbReference type="ARBA" id="ARBA00022448"/>
    </source>
</evidence>
<evidence type="ECO:0000256" key="9">
    <source>
        <dbReference type="SAM" id="MobiDB-lite"/>
    </source>
</evidence>
<proteinExistence type="inferred from homology"/>
<evidence type="ECO:0000256" key="8">
    <source>
        <dbReference type="RuleBase" id="RU362002"/>
    </source>
</evidence>
<accession>A0ABM1SZD4</accession>
<dbReference type="NCBIfam" id="TIGR00836">
    <property type="entry name" value="amt"/>
    <property type="match status" value="1"/>
</dbReference>
<keyword evidence="3 8" id="KW-0813">Transport</keyword>
<evidence type="ECO:0000313" key="11">
    <source>
        <dbReference type="Proteomes" id="UP000694941"/>
    </source>
</evidence>
<name>A0ABM1SZD4_LIMPO</name>
<feature type="domain" description="Ammonium transporter AmtB-like" evidence="10">
    <location>
        <begin position="33"/>
        <end position="430"/>
    </location>
</feature>
<evidence type="ECO:0000256" key="6">
    <source>
        <dbReference type="ARBA" id="ARBA00023136"/>
    </source>
</evidence>
<reference evidence="12" key="1">
    <citation type="submission" date="2025-08" db="UniProtKB">
        <authorList>
            <consortium name="RefSeq"/>
        </authorList>
    </citation>
    <scope>IDENTIFICATION</scope>
    <source>
        <tissue evidence="12">Muscle</tissue>
    </source>
</reference>
<keyword evidence="4 8" id="KW-0812">Transmembrane</keyword>
<dbReference type="Gene3D" id="1.10.3430.10">
    <property type="entry name" value="Ammonium transporter AmtB like domains"/>
    <property type="match status" value="1"/>
</dbReference>
<dbReference type="InterPro" id="IPR001905">
    <property type="entry name" value="Ammonium_transpt"/>
</dbReference>
<feature type="region of interest" description="Disordered" evidence="9">
    <location>
        <begin position="488"/>
        <end position="508"/>
    </location>
</feature>
<feature type="transmembrane region" description="Helical" evidence="8">
    <location>
        <begin position="177"/>
        <end position="200"/>
    </location>
</feature>
<comment type="subcellular location">
    <subcellularLocation>
        <location evidence="8">Cell membrane</location>
        <topology evidence="8">Multi-pass membrane protein</topology>
    </subcellularLocation>
    <subcellularLocation>
        <location evidence="1">Membrane</location>
        <topology evidence="1">Multi-pass membrane protein</topology>
    </subcellularLocation>
</comment>
<dbReference type="GeneID" id="106465388"/>
<evidence type="ECO:0000256" key="2">
    <source>
        <dbReference type="ARBA" id="ARBA00005887"/>
    </source>
</evidence>
<comment type="similarity">
    <text evidence="2 8">Belongs to the ammonia transporter channel (TC 1.A.11.2) family.</text>
</comment>
<evidence type="ECO:0000259" key="10">
    <source>
        <dbReference type="Pfam" id="PF00909"/>
    </source>
</evidence>
<feature type="compositionally biased region" description="Basic and acidic residues" evidence="9">
    <location>
        <begin position="488"/>
        <end position="497"/>
    </location>
</feature>
<evidence type="ECO:0000256" key="4">
    <source>
        <dbReference type="ARBA" id="ARBA00022692"/>
    </source>
</evidence>
<dbReference type="SUPFAM" id="SSF111352">
    <property type="entry name" value="Ammonium transporter"/>
    <property type="match status" value="1"/>
</dbReference>
<dbReference type="InterPro" id="IPR024041">
    <property type="entry name" value="NH4_transpt_AmtB-like_dom"/>
</dbReference>
<feature type="transmembrane region" description="Helical" evidence="8">
    <location>
        <begin position="64"/>
        <end position="82"/>
    </location>
</feature>
<evidence type="ECO:0000256" key="5">
    <source>
        <dbReference type="ARBA" id="ARBA00022989"/>
    </source>
</evidence>
<dbReference type="PANTHER" id="PTHR11730:SF58">
    <property type="entry name" value="AMMONIUM TRANSPORTER"/>
    <property type="match status" value="1"/>
</dbReference>
<keyword evidence="11" id="KW-1185">Reference proteome</keyword>
<dbReference type="Proteomes" id="UP000694941">
    <property type="component" value="Unplaced"/>
</dbReference>
<dbReference type="RefSeq" id="XP_022248990.1">
    <property type="nucleotide sequence ID" value="XM_022393282.1"/>
</dbReference>
<keyword evidence="5 8" id="KW-1133">Transmembrane helix</keyword>
<feature type="transmembrane region" description="Helical" evidence="8">
    <location>
        <begin position="221"/>
        <end position="244"/>
    </location>
</feature>
<keyword evidence="7 8" id="KW-0924">Ammonia transport</keyword>
<feature type="transmembrane region" description="Helical" evidence="8">
    <location>
        <begin position="143"/>
        <end position="165"/>
    </location>
</feature>
<dbReference type="PANTHER" id="PTHR11730">
    <property type="entry name" value="AMMONIUM TRANSPORTER"/>
    <property type="match status" value="1"/>
</dbReference>
<feature type="transmembrane region" description="Helical" evidence="8">
    <location>
        <begin position="284"/>
        <end position="306"/>
    </location>
</feature>
<feature type="transmembrane region" description="Helical" evidence="8">
    <location>
        <begin position="31"/>
        <end position="52"/>
    </location>
</feature>
<keyword evidence="6 8" id="KW-0472">Membrane</keyword>
<feature type="transmembrane region" description="Helical" evidence="8">
    <location>
        <begin position="312"/>
        <end position="328"/>
    </location>
</feature>
<dbReference type="InterPro" id="IPR029020">
    <property type="entry name" value="Ammonium/urea_transptr"/>
</dbReference>
<sequence length="508" mass="55509">MTINTTQTVSSTYFVSPVTIQDPMFISWDDATWIMTSSFIIFTMQSGFGLLESGCVTKKNEVNVMVKNAVDVIFGGLGYWMFGYGLSFGKDVGTNPFIGVGSYFVDADEEEMGSVFATYIFQLSFATTATTIVSGAIAERCSFVAYCIFSFFNTVIFCIPAGWIWGNHGFLRKLHVVDIAGCAAVHLVGASSSLVAALMLKPRTGRFDHGTDPLPMGSPTNALVGMFMLWWGWLGFNCGSTFGVSGHKWKYAARSAIATINSSVGGGMIALTLSYILHNKKFLVLDLITGILASLVSITGGCALYHPWEALIVGMVGSLLANCMARVLNKLKIDDPVGAISVHGSGSIWGMIAVGLLVEKDSLLLLSKENAGLFRGGGWYLLGAQTLAIITIMTWSVVCTYILLFAINKIIPIRMSLEDELAGADFVEHNIRHEWQQNVQLFTITTQEETMDPNIGITVEPLQKESYLNTSEYENFIDTPIQADEIEPQSRKTKEAWINESDQSIFPS</sequence>
<protein>
    <recommendedName>
        <fullName evidence="8">Ammonium transporter</fullName>
    </recommendedName>
</protein>
<evidence type="ECO:0000256" key="7">
    <source>
        <dbReference type="ARBA" id="ARBA00023177"/>
    </source>
</evidence>
<feature type="transmembrane region" description="Helical" evidence="8">
    <location>
        <begin position="340"/>
        <end position="358"/>
    </location>
</feature>
<feature type="transmembrane region" description="Helical" evidence="8">
    <location>
        <begin position="378"/>
        <end position="407"/>
    </location>
</feature>
<feature type="transmembrane region" description="Helical" evidence="8">
    <location>
        <begin position="116"/>
        <end position="136"/>
    </location>
</feature>
<feature type="transmembrane region" description="Helical" evidence="8">
    <location>
        <begin position="256"/>
        <end position="277"/>
    </location>
</feature>
<dbReference type="Pfam" id="PF00909">
    <property type="entry name" value="Ammonium_transp"/>
    <property type="match status" value="1"/>
</dbReference>
<gene>
    <name evidence="12" type="primary">LOC106465388</name>
</gene>
<evidence type="ECO:0000313" key="12">
    <source>
        <dbReference type="RefSeq" id="XP_022248990.1"/>
    </source>
</evidence>
<organism evidence="11 12">
    <name type="scientific">Limulus polyphemus</name>
    <name type="common">Atlantic horseshoe crab</name>
    <dbReference type="NCBI Taxonomy" id="6850"/>
    <lineage>
        <taxon>Eukaryota</taxon>
        <taxon>Metazoa</taxon>
        <taxon>Ecdysozoa</taxon>
        <taxon>Arthropoda</taxon>
        <taxon>Chelicerata</taxon>
        <taxon>Merostomata</taxon>
        <taxon>Xiphosura</taxon>
        <taxon>Limulidae</taxon>
        <taxon>Limulus</taxon>
    </lineage>
</organism>
<evidence type="ECO:0000256" key="1">
    <source>
        <dbReference type="ARBA" id="ARBA00004141"/>
    </source>
</evidence>